<feature type="chain" id="PRO_5014743832" description="Tle cognate immunity protein 4 C-terminal domain-containing protein" evidence="1">
    <location>
        <begin position="22"/>
        <end position="437"/>
    </location>
</feature>
<gene>
    <name evidence="4" type="ORF">C0Z19_18485</name>
</gene>
<evidence type="ECO:0000259" key="2">
    <source>
        <dbReference type="Pfam" id="PF18426"/>
    </source>
</evidence>
<proteinExistence type="predicted"/>
<keyword evidence="1" id="KW-0732">Signal</keyword>
<dbReference type="Pfam" id="PF18443">
    <property type="entry name" value="Tli4_N"/>
    <property type="match status" value="1"/>
</dbReference>
<evidence type="ECO:0000256" key="1">
    <source>
        <dbReference type="SAM" id="SignalP"/>
    </source>
</evidence>
<sequence>MLVARTFTMLLSSIIALNCYAKDPQMSETKTYCMGRYLVDVPADAQINGQAYMYRFGLIETDASIETALAFQQKMDEREVELRGGKHKKRYALVGVRRPSSTIRIFELSTELIVGSSAGFGAYVWDDGRTFSMEETAYDPAKFGDILAELQEKLLPHLKARSPDDIPTAPGFCLKDGFITDDGKVPQFESALIGFKFAKWPGVQVTVQTATVTKLGEPKLLERLNMDDVPERFKNLVSKIHTIRRGERAINGRAGEEDLSTVPTGHGYSVHQFRWESQGSHVSDALEPTLVVELESGMTRDGHGNPARPPLTDEEAVAVFDAVSKSLRFRSSESGVITGDTHPSPDLPLGTLAQTGTTCPQTGWWTCPEAISNEIEGGGRQRFEAGSVIPAAQVLGKQSLIDRLTGRREKYSVNTVWKLVAYDPSSRITNQEEGDKR</sequence>
<organism evidence="4 5">
    <name type="scientific">Trinickia soli</name>
    <dbReference type="NCBI Taxonomy" id="380675"/>
    <lineage>
        <taxon>Bacteria</taxon>
        <taxon>Pseudomonadati</taxon>
        <taxon>Pseudomonadota</taxon>
        <taxon>Betaproteobacteria</taxon>
        <taxon>Burkholderiales</taxon>
        <taxon>Burkholderiaceae</taxon>
        <taxon>Trinickia</taxon>
    </lineage>
</organism>
<protein>
    <recommendedName>
        <fullName evidence="6">Tle cognate immunity protein 4 C-terminal domain-containing protein</fullName>
    </recommendedName>
</protein>
<evidence type="ECO:0008006" key="6">
    <source>
        <dbReference type="Google" id="ProtNLM"/>
    </source>
</evidence>
<reference evidence="4 5" key="1">
    <citation type="submission" date="2018-01" db="EMBL/GenBank/DDBJ databases">
        <title>Whole genome analyses suggest that Burkholderia sensu lato contains two further novel genera in the rhizoxinica-symbiotica group Mycetohabitans gen. nov., and Trinickia gen. nov.: implications for the evolution of diazotrophy and nodulation in the Burkholderiaceae.</title>
        <authorList>
            <person name="Estrada-de los Santos P."/>
            <person name="Palmer M."/>
            <person name="Chavez-Ramirez B."/>
            <person name="Beukes C."/>
            <person name="Steenkamp E.T."/>
            <person name="Hirsch A.M."/>
            <person name="Manyaka P."/>
            <person name="Maluk M."/>
            <person name="Lafos M."/>
            <person name="Crook M."/>
            <person name="Gross E."/>
            <person name="Simon M.F."/>
            <person name="Bueno dos Reis Junior F."/>
            <person name="Poole P.S."/>
            <person name="Venter S.N."/>
            <person name="James E.K."/>
        </authorList>
    </citation>
    <scope>NUCLEOTIDE SEQUENCE [LARGE SCALE GENOMIC DNA]</scope>
    <source>
        <strain evidence="4 5">GP25-8</strain>
    </source>
</reference>
<feature type="domain" description="Tle cognate immunity protein 4 C-terminal" evidence="2">
    <location>
        <begin position="165"/>
        <end position="331"/>
    </location>
</feature>
<evidence type="ECO:0000313" key="4">
    <source>
        <dbReference type="EMBL" id="PMS21418.1"/>
    </source>
</evidence>
<evidence type="ECO:0000259" key="3">
    <source>
        <dbReference type="Pfam" id="PF18443"/>
    </source>
</evidence>
<dbReference type="AlphaFoldDB" id="A0A2N7VW82"/>
<feature type="domain" description="Tle cognate immunity protein 4 N-terminal" evidence="3">
    <location>
        <begin position="30"/>
        <end position="137"/>
    </location>
</feature>
<dbReference type="InterPro" id="IPR041290">
    <property type="entry name" value="Tli4_C"/>
</dbReference>
<dbReference type="Proteomes" id="UP000235347">
    <property type="component" value="Unassembled WGS sequence"/>
</dbReference>
<name>A0A2N7VW82_9BURK</name>
<feature type="signal peptide" evidence="1">
    <location>
        <begin position="1"/>
        <end position="21"/>
    </location>
</feature>
<keyword evidence="5" id="KW-1185">Reference proteome</keyword>
<dbReference type="Pfam" id="PF18426">
    <property type="entry name" value="Tli4_C"/>
    <property type="match status" value="1"/>
</dbReference>
<dbReference type="EMBL" id="PNYB01000016">
    <property type="protein sequence ID" value="PMS21418.1"/>
    <property type="molecule type" value="Genomic_DNA"/>
</dbReference>
<comment type="caution">
    <text evidence="4">The sequence shown here is derived from an EMBL/GenBank/DDBJ whole genome shotgun (WGS) entry which is preliminary data.</text>
</comment>
<evidence type="ECO:0000313" key="5">
    <source>
        <dbReference type="Proteomes" id="UP000235347"/>
    </source>
</evidence>
<dbReference type="InterPro" id="IPR040761">
    <property type="entry name" value="Tli4_N"/>
</dbReference>
<accession>A0A2N7VW82</accession>